<name>A0ACC6KSK0_9SPHI</name>
<reference evidence="1" key="1">
    <citation type="submission" date="2023-07" db="EMBL/GenBank/DDBJ databases">
        <title>Sorghum-associated microbial communities from plants grown in Nebraska, USA.</title>
        <authorList>
            <person name="Schachtman D."/>
        </authorList>
    </citation>
    <scope>NUCLEOTIDE SEQUENCE</scope>
    <source>
        <strain evidence="1">2697</strain>
    </source>
</reference>
<dbReference type="Proteomes" id="UP001246858">
    <property type="component" value="Unassembled WGS sequence"/>
</dbReference>
<keyword evidence="2" id="KW-1185">Reference proteome</keyword>
<protein>
    <submittedName>
        <fullName evidence="1">Uncharacterized protein</fullName>
    </submittedName>
</protein>
<accession>A0ACC6KSK0</accession>
<gene>
    <name evidence="1" type="ORF">J2X78_000856</name>
</gene>
<comment type="caution">
    <text evidence="1">The sequence shown here is derived from an EMBL/GenBank/DDBJ whole genome shotgun (WGS) entry which is preliminary data.</text>
</comment>
<dbReference type="EMBL" id="JAVDTF010000001">
    <property type="protein sequence ID" value="MDR6782304.1"/>
    <property type="molecule type" value="Genomic_DNA"/>
</dbReference>
<evidence type="ECO:0000313" key="1">
    <source>
        <dbReference type="EMBL" id="MDR6782304.1"/>
    </source>
</evidence>
<sequence>MKKQVITLLKMAISLCLLIIVSLNADAQLGKKLKRHKSVDPMDGKVKPVITSPAAGATIDGPFVMVGKAEPNTAINIYVSPIYKLPKSPDGKPILVVSTPKHKHQHFTAKADANGIWQSPLIEVMFDSKTTDRRIFAFVNQIWGSYTYETKNIEYFASPKLTMTMETIKVPVKQRN</sequence>
<organism evidence="1 2">
    <name type="scientific">Pedobacter africanus</name>
    <dbReference type="NCBI Taxonomy" id="151894"/>
    <lineage>
        <taxon>Bacteria</taxon>
        <taxon>Pseudomonadati</taxon>
        <taxon>Bacteroidota</taxon>
        <taxon>Sphingobacteriia</taxon>
        <taxon>Sphingobacteriales</taxon>
        <taxon>Sphingobacteriaceae</taxon>
        <taxon>Pedobacter</taxon>
    </lineage>
</organism>
<proteinExistence type="predicted"/>
<evidence type="ECO:0000313" key="2">
    <source>
        <dbReference type="Proteomes" id="UP001246858"/>
    </source>
</evidence>